<dbReference type="PANTHER" id="PTHR22911:SF137">
    <property type="entry name" value="SOLUTE CARRIER FAMILY 35 MEMBER G2-RELATED"/>
    <property type="match status" value="1"/>
</dbReference>
<dbReference type="InterPro" id="IPR000620">
    <property type="entry name" value="EamA_dom"/>
</dbReference>
<dbReference type="InterPro" id="IPR037185">
    <property type="entry name" value="EmrE-like"/>
</dbReference>
<dbReference type="PANTHER" id="PTHR22911">
    <property type="entry name" value="ACYL-MALONYL CONDENSING ENZYME-RELATED"/>
    <property type="match status" value="1"/>
</dbReference>
<evidence type="ECO:0000313" key="5">
    <source>
        <dbReference type="Proteomes" id="UP001299068"/>
    </source>
</evidence>
<sequence>MWIVYAIMSAVFAAITSIFAKIGINGINSNLATAIRTIVVLILAWGIVFTTGTHKDIKNISNKSMLFLILSGLATGLSWLFYYKAIQMGQVTSVVAIDKLSIIITIVLAFFILNEQITVKSIFGGILIAAGTLIMVL</sequence>
<organism evidence="4 5">
    <name type="scientific">Clostridium sardiniense</name>
    <name type="common">Clostridium absonum</name>
    <dbReference type="NCBI Taxonomy" id="29369"/>
    <lineage>
        <taxon>Bacteria</taxon>
        <taxon>Bacillati</taxon>
        <taxon>Bacillota</taxon>
        <taxon>Clostridia</taxon>
        <taxon>Eubacteriales</taxon>
        <taxon>Clostridiaceae</taxon>
        <taxon>Clostridium</taxon>
    </lineage>
</organism>
<dbReference type="RefSeq" id="WP_204594352.1">
    <property type="nucleotide sequence ID" value="NZ_JAFBDA010000005.1"/>
</dbReference>
<evidence type="ECO:0000256" key="1">
    <source>
        <dbReference type="ARBA" id="ARBA00007362"/>
    </source>
</evidence>
<accession>A0ABS7KW10</accession>
<dbReference type="SUPFAM" id="SSF103481">
    <property type="entry name" value="Multidrug resistance efflux transporter EmrE"/>
    <property type="match status" value="1"/>
</dbReference>
<dbReference type="Pfam" id="PF00892">
    <property type="entry name" value="EamA"/>
    <property type="match status" value="1"/>
</dbReference>
<feature type="transmembrane region" description="Helical" evidence="2">
    <location>
        <begin position="31"/>
        <end position="52"/>
    </location>
</feature>
<reference evidence="4 5" key="1">
    <citation type="journal article" date="2021" name="Cell Host Microbe">
        <title>in vivo commensal control of Clostridioides difficile virulence.</title>
        <authorList>
            <person name="Girinathan B.P."/>
            <person name="Dibenedetto N."/>
            <person name="Worley J.N."/>
            <person name="Peltier J."/>
            <person name="Arrieta-Ortiz M.L."/>
            <person name="Rupa Christinal Immanuel S."/>
            <person name="Lavin R."/>
            <person name="Delaney M.L."/>
            <person name="Cummins C."/>
            <person name="Hoffmann M."/>
            <person name="Luo Y."/>
            <person name="Gonzalez-Escalona N."/>
            <person name="Allard M."/>
            <person name="Onderdonk A.B."/>
            <person name="Gerber G.K."/>
            <person name="Sonenshein A.L."/>
            <person name="Baliga N."/>
            <person name="Dupuy B."/>
            <person name="Bry L."/>
        </authorList>
    </citation>
    <scope>NUCLEOTIDE SEQUENCE [LARGE SCALE GENOMIC DNA]</scope>
    <source>
        <strain evidence="4 5">DSM 599</strain>
    </source>
</reference>
<evidence type="ECO:0000259" key="3">
    <source>
        <dbReference type="Pfam" id="PF00892"/>
    </source>
</evidence>
<gene>
    <name evidence="4" type="ORF">K5V21_05975</name>
</gene>
<evidence type="ECO:0000256" key="2">
    <source>
        <dbReference type="SAM" id="Phobius"/>
    </source>
</evidence>
<dbReference type="EMBL" id="JAIKTU010000004">
    <property type="protein sequence ID" value="MBY0755001.1"/>
    <property type="molecule type" value="Genomic_DNA"/>
</dbReference>
<feature type="transmembrane region" description="Helical" evidence="2">
    <location>
        <begin position="64"/>
        <end position="82"/>
    </location>
</feature>
<name>A0ABS7KW10_CLOSR</name>
<feature type="transmembrane region" description="Helical" evidence="2">
    <location>
        <begin position="94"/>
        <end position="113"/>
    </location>
</feature>
<feature type="transmembrane region" description="Helical" evidence="2">
    <location>
        <begin position="119"/>
        <end position="136"/>
    </location>
</feature>
<comment type="similarity">
    <text evidence="1">Belongs to the EamA transporter family.</text>
</comment>
<dbReference type="Proteomes" id="UP001299068">
    <property type="component" value="Unassembled WGS sequence"/>
</dbReference>
<comment type="caution">
    <text evidence="4">The sequence shown here is derived from an EMBL/GenBank/DDBJ whole genome shotgun (WGS) entry which is preliminary data.</text>
</comment>
<feature type="transmembrane region" description="Helical" evidence="2">
    <location>
        <begin position="6"/>
        <end position="24"/>
    </location>
</feature>
<keyword evidence="2" id="KW-0812">Transmembrane</keyword>
<keyword evidence="2" id="KW-1133">Transmembrane helix</keyword>
<feature type="domain" description="EamA" evidence="3">
    <location>
        <begin position="1"/>
        <end position="136"/>
    </location>
</feature>
<keyword evidence="5" id="KW-1185">Reference proteome</keyword>
<proteinExistence type="inferred from homology"/>
<evidence type="ECO:0000313" key="4">
    <source>
        <dbReference type="EMBL" id="MBY0755001.1"/>
    </source>
</evidence>
<keyword evidence="2" id="KW-0472">Membrane</keyword>
<dbReference type="Gene3D" id="1.10.3730.20">
    <property type="match status" value="1"/>
</dbReference>
<protein>
    <submittedName>
        <fullName evidence="4">EamA family transporter</fullName>
    </submittedName>
</protein>